<dbReference type="GO" id="GO:0071949">
    <property type="term" value="F:FAD binding"/>
    <property type="evidence" value="ECO:0007669"/>
    <property type="project" value="InterPro"/>
</dbReference>
<gene>
    <name evidence="15" type="primary">hmp</name>
    <name evidence="18" type="ORF">PLANPX_0626</name>
</gene>
<reference evidence="19" key="1">
    <citation type="submission" date="2019-10" db="EMBL/GenBank/DDBJ databases">
        <title>Lacipirellula parvula gen. nov., sp. nov., representing a lineage of planctomycetes widespread in freshwater anoxic habitats, and description of the family Lacipirellulaceae.</title>
        <authorList>
            <person name="Dedysh S.N."/>
            <person name="Kulichevskaya I.S."/>
            <person name="Beletsky A.V."/>
            <person name="Rakitin A.L."/>
            <person name="Mardanov A.V."/>
            <person name="Ivanova A.A."/>
            <person name="Saltykova V.X."/>
            <person name="Rijpstra W.I.C."/>
            <person name="Sinninghe Damste J.S."/>
            <person name="Ravin N.V."/>
        </authorList>
    </citation>
    <scope>NUCLEOTIDE SEQUENCE [LARGE SCALE GENOMIC DNA]</scope>
    <source>
        <strain evidence="19">PX69</strain>
    </source>
</reference>
<organism evidence="18 19">
    <name type="scientific">Lacipirellula parvula</name>
    <dbReference type="NCBI Taxonomy" id="2650471"/>
    <lineage>
        <taxon>Bacteria</taxon>
        <taxon>Pseudomonadati</taxon>
        <taxon>Planctomycetota</taxon>
        <taxon>Planctomycetia</taxon>
        <taxon>Pirellulales</taxon>
        <taxon>Lacipirellulaceae</taxon>
        <taxon>Lacipirellula</taxon>
    </lineage>
</organism>
<dbReference type="InterPro" id="IPR001433">
    <property type="entry name" value="OxRdtase_FAD/NAD-bd"/>
</dbReference>
<feature type="binding site" evidence="15">
    <location>
        <begin position="278"/>
        <end position="283"/>
    </location>
    <ligand>
        <name>NADP(+)</name>
        <dbReference type="ChEBI" id="CHEBI:58349"/>
    </ligand>
</feature>
<dbReference type="EC" id="1.14.12.17" evidence="15"/>
<dbReference type="InterPro" id="IPR008333">
    <property type="entry name" value="Cbr1-like_FAD-bd_dom"/>
</dbReference>
<keyword evidence="8 15" id="KW-0274">FAD</keyword>
<feature type="active site" description="Charge relay system" evidence="15">
    <location>
        <position position="95"/>
    </location>
</feature>
<keyword evidence="4 15" id="KW-0349">Heme</keyword>
<dbReference type="InterPro" id="IPR017938">
    <property type="entry name" value="Riboflavin_synthase-like_b-brl"/>
</dbReference>
<dbReference type="GO" id="GO:0046210">
    <property type="term" value="P:nitric oxide catabolic process"/>
    <property type="evidence" value="ECO:0007669"/>
    <property type="project" value="TreeGrafter"/>
</dbReference>
<keyword evidence="10 15" id="KW-0560">Oxidoreductase</keyword>
<dbReference type="InterPro" id="IPR039261">
    <property type="entry name" value="FNR_nucleotide-bd"/>
</dbReference>
<evidence type="ECO:0000256" key="7">
    <source>
        <dbReference type="ARBA" id="ARBA00022723"/>
    </source>
</evidence>
<feature type="binding site" evidence="15">
    <location>
        <begin position="399"/>
        <end position="402"/>
    </location>
    <ligand>
        <name>FAD</name>
        <dbReference type="ChEBI" id="CHEBI:57692"/>
    </ligand>
</feature>
<dbReference type="Gene3D" id="1.10.490.10">
    <property type="entry name" value="Globins"/>
    <property type="match status" value="1"/>
</dbReference>
<evidence type="ECO:0000256" key="12">
    <source>
        <dbReference type="ARBA" id="ARBA00023027"/>
    </source>
</evidence>
<dbReference type="Proteomes" id="UP000326837">
    <property type="component" value="Chromosome"/>
</dbReference>
<dbReference type="InterPro" id="IPR009050">
    <property type="entry name" value="Globin-like_sf"/>
</dbReference>
<dbReference type="GO" id="GO:0019825">
    <property type="term" value="F:oxygen binding"/>
    <property type="evidence" value="ECO:0007669"/>
    <property type="project" value="InterPro"/>
</dbReference>
<dbReference type="InterPro" id="IPR000971">
    <property type="entry name" value="Globin"/>
</dbReference>
<name>A0A5K7X2X5_9BACT</name>
<dbReference type="Pfam" id="PF00042">
    <property type="entry name" value="Globin"/>
    <property type="match status" value="1"/>
</dbReference>
<dbReference type="PROSITE" id="PS01033">
    <property type="entry name" value="GLOBIN"/>
    <property type="match status" value="1"/>
</dbReference>
<dbReference type="InterPro" id="IPR012292">
    <property type="entry name" value="Globin/Proto"/>
</dbReference>
<dbReference type="EMBL" id="AP021861">
    <property type="protein sequence ID" value="BBO31014.1"/>
    <property type="molecule type" value="Genomic_DNA"/>
</dbReference>
<evidence type="ECO:0000259" key="17">
    <source>
        <dbReference type="PROSITE" id="PS51384"/>
    </source>
</evidence>
<feature type="region of interest" description="Reductase" evidence="15">
    <location>
        <begin position="149"/>
        <end position="411"/>
    </location>
</feature>
<dbReference type="SUPFAM" id="SSF63380">
    <property type="entry name" value="Riboflavin synthase domain-like"/>
    <property type="match status" value="1"/>
</dbReference>
<dbReference type="Pfam" id="PF00970">
    <property type="entry name" value="FAD_binding_6"/>
    <property type="match status" value="1"/>
</dbReference>
<comment type="cofactor">
    <cofactor evidence="15">
        <name>FAD</name>
        <dbReference type="ChEBI" id="CHEBI:57692"/>
    </cofactor>
    <text evidence="15">Binds 1 FAD per subunit.</text>
</comment>
<comment type="similarity">
    <text evidence="2 15">Belongs to the globin family. Two-domain flavohemoproteins subfamily.</text>
</comment>
<evidence type="ECO:0000256" key="13">
    <source>
        <dbReference type="ARBA" id="ARBA00048649"/>
    </source>
</evidence>
<dbReference type="KEGG" id="lpav:PLANPX_0626"/>
<evidence type="ECO:0000259" key="16">
    <source>
        <dbReference type="PROSITE" id="PS01033"/>
    </source>
</evidence>
<dbReference type="FunFam" id="2.40.30.10:FF:000034">
    <property type="entry name" value="Flavohemoprotein"/>
    <property type="match status" value="1"/>
</dbReference>
<dbReference type="InterPro" id="IPR017927">
    <property type="entry name" value="FAD-bd_FR_type"/>
</dbReference>
<dbReference type="HAMAP" id="MF_01252">
    <property type="entry name" value="Hmp"/>
    <property type="match status" value="1"/>
</dbReference>
<evidence type="ECO:0000256" key="5">
    <source>
        <dbReference type="ARBA" id="ARBA00022621"/>
    </source>
</evidence>
<comment type="cofactor">
    <cofactor evidence="15">
        <name>heme b</name>
        <dbReference type="ChEBI" id="CHEBI:60344"/>
    </cofactor>
    <text evidence="15">Binds 1 heme b (iron(II)-protoporphyrin IX) group per subunit.</text>
</comment>
<dbReference type="PANTHER" id="PTHR43396:SF3">
    <property type="entry name" value="FLAVOHEMOPROTEIN"/>
    <property type="match status" value="1"/>
</dbReference>
<feature type="site" description="Influences the redox potential of the prosthetic heme and FAD groups" evidence="15">
    <location>
        <position position="398"/>
    </location>
</feature>
<evidence type="ECO:0000256" key="3">
    <source>
        <dbReference type="ARBA" id="ARBA00022448"/>
    </source>
</evidence>
<dbReference type="FunFam" id="3.40.50.80:FF:000010">
    <property type="entry name" value="Flavohemoprotein"/>
    <property type="match status" value="1"/>
</dbReference>
<proteinExistence type="inferred from homology"/>
<feature type="active site" description="Charge relay system" evidence="15">
    <location>
        <position position="137"/>
    </location>
</feature>
<evidence type="ECO:0000313" key="18">
    <source>
        <dbReference type="EMBL" id="BBO31014.1"/>
    </source>
</evidence>
<keyword evidence="18" id="KW-0223">Dioxygenase</keyword>
<feature type="site" description="Involved in heme-bound ligand stabilization and O-O bond activation" evidence="15">
    <location>
        <position position="29"/>
    </location>
</feature>
<keyword evidence="12 15" id="KW-0520">NAD</keyword>
<comment type="domain">
    <text evidence="15">Consists of two distinct domains; an N-terminal heme-containing oxygen-binding domain and a C-terminal reductase domain with binding sites for FAD and NAD(P)H.</text>
</comment>
<feature type="binding site" description="proximal binding residue" evidence="15">
    <location>
        <position position="85"/>
    </location>
    <ligand>
        <name>heme b</name>
        <dbReference type="ChEBI" id="CHEBI:60344"/>
    </ligand>
    <ligandPart>
        <name>Fe</name>
        <dbReference type="ChEBI" id="CHEBI:18248"/>
    </ligandPart>
</feature>
<keyword evidence="3 15" id="KW-0813">Transport</keyword>
<evidence type="ECO:0000256" key="2">
    <source>
        <dbReference type="ARBA" id="ARBA00008414"/>
    </source>
</evidence>
<comment type="similarity">
    <text evidence="1 15">In the C-terminal section; belongs to the flavoprotein pyridine nucleotide cytochrome reductase family.</text>
</comment>
<evidence type="ECO:0000256" key="1">
    <source>
        <dbReference type="ARBA" id="ARBA00006401"/>
    </source>
</evidence>
<accession>A0A5K7X2X5</accession>
<dbReference type="RefSeq" id="WP_152097239.1">
    <property type="nucleotide sequence ID" value="NZ_AP021861.1"/>
</dbReference>
<dbReference type="CDD" id="cd08922">
    <property type="entry name" value="FHb-globin"/>
    <property type="match status" value="1"/>
</dbReference>
<dbReference type="GO" id="GO:0005344">
    <property type="term" value="F:oxygen carrier activity"/>
    <property type="evidence" value="ECO:0007669"/>
    <property type="project" value="UniProtKB-UniRule"/>
</dbReference>
<dbReference type="CDD" id="cd06184">
    <property type="entry name" value="flavohem_like_fad_nad_binding"/>
    <property type="match status" value="1"/>
</dbReference>
<evidence type="ECO:0000313" key="19">
    <source>
        <dbReference type="Proteomes" id="UP000326837"/>
    </source>
</evidence>
<keyword evidence="9 15" id="KW-0521">NADP</keyword>
<feature type="binding site" evidence="15">
    <location>
        <position position="190"/>
    </location>
    <ligand>
        <name>FAD</name>
        <dbReference type="ChEBI" id="CHEBI:57692"/>
    </ligand>
</feature>
<feature type="binding site" evidence="15">
    <location>
        <begin position="205"/>
        <end position="208"/>
    </location>
    <ligand>
        <name>FAD</name>
        <dbReference type="ChEBI" id="CHEBI:57692"/>
    </ligand>
</feature>
<protein>
    <recommendedName>
        <fullName evidence="15">Flavohemoprotein</fullName>
    </recommendedName>
    <alternativeName>
        <fullName evidence="15">Flavohemoglobin</fullName>
    </alternativeName>
    <alternativeName>
        <fullName evidence="15">Hemoglobin-like protein</fullName>
    </alternativeName>
    <alternativeName>
        <fullName evidence="15">Nitric oxide dioxygenase</fullName>
        <shortName evidence="15">NO oxygenase</shortName>
        <shortName evidence="15">NOD</shortName>
        <ecNumber evidence="15">1.14.12.17</ecNumber>
    </alternativeName>
</protein>
<comment type="catalytic activity">
    <reaction evidence="14 15">
        <text>2 nitric oxide + NADPH + 2 O2 = 2 nitrate + NADP(+) + H(+)</text>
        <dbReference type="Rhea" id="RHEA:19465"/>
        <dbReference type="ChEBI" id="CHEBI:15378"/>
        <dbReference type="ChEBI" id="CHEBI:15379"/>
        <dbReference type="ChEBI" id="CHEBI:16480"/>
        <dbReference type="ChEBI" id="CHEBI:17632"/>
        <dbReference type="ChEBI" id="CHEBI:57783"/>
        <dbReference type="ChEBI" id="CHEBI:58349"/>
        <dbReference type="EC" id="1.14.12.17"/>
    </reaction>
</comment>
<dbReference type="Pfam" id="PF00175">
    <property type="entry name" value="NAD_binding_1"/>
    <property type="match status" value="1"/>
</dbReference>
<keyword evidence="11 15" id="KW-0408">Iron</keyword>
<dbReference type="FunFam" id="1.10.490.10:FF:000003">
    <property type="entry name" value="Flavohemoprotein"/>
    <property type="match status" value="1"/>
</dbReference>
<dbReference type="GO" id="GO:0046872">
    <property type="term" value="F:metal ion binding"/>
    <property type="evidence" value="ECO:0007669"/>
    <property type="project" value="UniProtKB-KW"/>
</dbReference>
<feature type="domain" description="FAD-binding FR-type" evidence="17">
    <location>
        <begin position="152"/>
        <end position="263"/>
    </location>
</feature>
<dbReference type="AlphaFoldDB" id="A0A5K7X2X5"/>
<dbReference type="Gene3D" id="2.40.30.10">
    <property type="entry name" value="Translation factors"/>
    <property type="match status" value="1"/>
</dbReference>
<dbReference type="PANTHER" id="PTHR43396">
    <property type="entry name" value="FLAVOHEMOPROTEIN"/>
    <property type="match status" value="1"/>
</dbReference>
<sequence>MLTDQTIAIVKQTAPAVAANAEAITRRFYAQMFAGNPEVKAFFNQAHQHSGGQQRALAGAICAYAANIDNLGALGPAVELIAQKHCSLGIQPGHYPIVGKYLLLAIVDILGDAATEEVLAAWGEAYGFLAEIFINREAEIYREQAATPGGWNGYRPFVVDRREVESDVVVSLYLKPADGRPIAAFKPGQYITVQIDHPVTPTSPRNYSLSDRPGRDYYRISVKREASPAAGAPGGLISNYLHDNVRVGETLNVGPPCGEFTLASDTATTTPVVLLSGGIGITPLLSMAHALAAEGATRPLHFVHAARNSRVHSHVDEVRRLAAAAPNVSVHVRYDAPLADDVVERRCDSTGVVDAALLKSIAPALDAEYYICGPKLFMSSVIRCLRAEGVDDARIHYEFFGPKAELAAAEA</sequence>
<keyword evidence="5 15" id="KW-0561">Oxygen transport</keyword>
<dbReference type="GO" id="GO:0008941">
    <property type="term" value="F:nitric oxide dioxygenase NAD(P)H activity"/>
    <property type="evidence" value="ECO:0007669"/>
    <property type="project" value="UniProtKB-UniRule"/>
</dbReference>
<keyword evidence="19" id="KW-1185">Reference proteome</keyword>
<dbReference type="SUPFAM" id="SSF52343">
    <property type="entry name" value="Ferredoxin reductase-like, C-terminal NADP-linked domain"/>
    <property type="match status" value="1"/>
</dbReference>
<evidence type="ECO:0000256" key="14">
    <source>
        <dbReference type="ARBA" id="ARBA00049433"/>
    </source>
</evidence>
<feature type="site" description="Influences the redox potential of the prosthetic heme and FAD groups" evidence="15">
    <location>
        <position position="84"/>
    </location>
</feature>
<dbReference type="Gene3D" id="3.40.50.80">
    <property type="entry name" value="Nucleotide-binding domain of ferredoxin-NADP reductase (FNR) module"/>
    <property type="match status" value="1"/>
</dbReference>
<dbReference type="SUPFAM" id="SSF46458">
    <property type="entry name" value="Globin-like"/>
    <property type="match status" value="1"/>
</dbReference>
<dbReference type="InterPro" id="IPR023950">
    <property type="entry name" value="Hmp"/>
</dbReference>
<comment type="catalytic activity">
    <reaction evidence="13 15">
        <text>2 nitric oxide + NADH + 2 O2 = 2 nitrate + NAD(+) + H(+)</text>
        <dbReference type="Rhea" id="RHEA:19469"/>
        <dbReference type="ChEBI" id="CHEBI:15378"/>
        <dbReference type="ChEBI" id="CHEBI:15379"/>
        <dbReference type="ChEBI" id="CHEBI:16480"/>
        <dbReference type="ChEBI" id="CHEBI:17632"/>
        <dbReference type="ChEBI" id="CHEBI:57540"/>
        <dbReference type="ChEBI" id="CHEBI:57945"/>
        <dbReference type="EC" id="1.14.12.17"/>
    </reaction>
</comment>
<keyword evidence="7 15" id="KW-0479">Metal-binding</keyword>
<evidence type="ECO:0000256" key="6">
    <source>
        <dbReference type="ARBA" id="ARBA00022630"/>
    </source>
</evidence>
<dbReference type="GO" id="GO:0020037">
    <property type="term" value="F:heme binding"/>
    <property type="evidence" value="ECO:0007669"/>
    <property type="project" value="InterPro"/>
</dbReference>
<feature type="domain" description="Globin" evidence="16">
    <location>
        <begin position="1"/>
        <end position="138"/>
    </location>
</feature>
<evidence type="ECO:0000256" key="4">
    <source>
        <dbReference type="ARBA" id="ARBA00022617"/>
    </source>
</evidence>
<evidence type="ECO:0000256" key="9">
    <source>
        <dbReference type="ARBA" id="ARBA00022857"/>
    </source>
</evidence>
<dbReference type="GO" id="GO:0071500">
    <property type="term" value="P:cellular response to nitrosative stress"/>
    <property type="evidence" value="ECO:0007669"/>
    <property type="project" value="TreeGrafter"/>
</dbReference>
<keyword evidence="6 15" id="KW-0285">Flavoprotein</keyword>
<evidence type="ECO:0000256" key="8">
    <source>
        <dbReference type="ARBA" id="ARBA00022827"/>
    </source>
</evidence>
<evidence type="ECO:0000256" key="15">
    <source>
        <dbReference type="HAMAP-Rule" id="MF_01252"/>
    </source>
</evidence>
<evidence type="ECO:0000256" key="10">
    <source>
        <dbReference type="ARBA" id="ARBA00023002"/>
    </source>
</evidence>
<evidence type="ECO:0000256" key="11">
    <source>
        <dbReference type="ARBA" id="ARBA00023004"/>
    </source>
</evidence>
<dbReference type="NCBIfam" id="NF009805">
    <property type="entry name" value="PRK13289.1"/>
    <property type="match status" value="1"/>
</dbReference>
<dbReference type="PROSITE" id="PS51384">
    <property type="entry name" value="FAD_FR"/>
    <property type="match status" value="1"/>
</dbReference>